<accession>A0A0A0JW48</accession>
<dbReference type="Proteomes" id="UP000030013">
    <property type="component" value="Unassembled WGS sequence"/>
</dbReference>
<evidence type="ECO:0000313" key="2">
    <source>
        <dbReference type="Proteomes" id="UP000030013"/>
    </source>
</evidence>
<gene>
    <name evidence="1" type="ORF">N801_18675</name>
</gene>
<evidence type="ECO:0000313" key="1">
    <source>
        <dbReference type="EMBL" id="KGN39846.1"/>
    </source>
</evidence>
<comment type="caution">
    <text evidence="1">The sequence shown here is derived from an EMBL/GenBank/DDBJ whole genome shotgun (WGS) entry which is preliminary data.</text>
</comment>
<reference evidence="1 2" key="1">
    <citation type="submission" date="2013-08" db="EMBL/GenBank/DDBJ databases">
        <title>The genome sequence of Knoellia aerolata.</title>
        <authorList>
            <person name="Zhu W."/>
            <person name="Wang G."/>
        </authorList>
    </citation>
    <scope>NUCLEOTIDE SEQUENCE [LARGE SCALE GENOMIC DNA]</scope>
    <source>
        <strain evidence="1 2">DSM 18566</strain>
    </source>
</reference>
<proteinExistence type="predicted"/>
<organism evidence="1 2">
    <name type="scientific">Knoellia aerolata DSM 18566</name>
    <dbReference type="NCBI Taxonomy" id="1385519"/>
    <lineage>
        <taxon>Bacteria</taxon>
        <taxon>Bacillati</taxon>
        <taxon>Actinomycetota</taxon>
        <taxon>Actinomycetes</taxon>
        <taxon>Micrococcales</taxon>
        <taxon>Intrasporangiaceae</taxon>
        <taxon>Knoellia</taxon>
    </lineage>
</organism>
<keyword evidence="2" id="KW-1185">Reference proteome</keyword>
<dbReference type="EMBL" id="AVPL01000067">
    <property type="protein sequence ID" value="KGN39846.1"/>
    <property type="molecule type" value="Genomic_DNA"/>
</dbReference>
<dbReference type="AlphaFoldDB" id="A0A0A0JW48"/>
<protein>
    <submittedName>
        <fullName evidence="1">Uncharacterized protein</fullName>
    </submittedName>
</protein>
<name>A0A0A0JW48_9MICO</name>
<sequence length="64" mass="7433">MSERRVRRLCSQAGIVSAHSGKRGRTRRRWTIGTAMVLQVMLEIRPKSRADLLTADTHTWIWLD</sequence>